<comment type="catalytic activity">
    <reaction evidence="1">
        <text>3-hydroxy-2-methylpropanoyl-CoA + H2O = 3-hydroxy-2-methylpropanoate + CoA + H(+)</text>
        <dbReference type="Rhea" id="RHEA:20888"/>
        <dbReference type="ChEBI" id="CHEBI:11805"/>
        <dbReference type="ChEBI" id="CHEBI:15377"/>
        <dbReference type="ChEBI" id="CHEBI:15378"/>
        <dbReference type="ChEBI" id="CHEBI:57287"/>
        <dbReference type="ChEBI" id="CHEBI:57340"/>
        <dbReference type="EC" id="3.1.2.4"/>
    </reaction>
</comment>
<evidence type="ECO:0000313" key="5">
    <source>
        <dbReference type="EMBL" id="KWT73022.1"/>
    </source>
</evidence>
<reference evidence="5 6" key="1">
    <citation type="submission" date="2015-10" db="EMBL/GenBank/DDBJ databases">
        <title>Transcriptomic analysis of a linuron degrading triple-species bacterial consortium.</title>
        <authorList>
            <person name="Albers P."/>
        </authorList>
    </citation>
    <scope>NUCLEOTIDE SEQUENCE [LARGE SCALE GENOMIC DNA]</scope>
    <source>
        <strain evidence="5 6">WDL6</strain>
    </source>
</reference>
<dbReference type="PANTHER" id="PTHR43176:SF3">
    <property type="entry name" value="3-HYDROXYISOBUTYRYL-COA HYDROLASE, MITOCHONDRIAL"/>
    <property type="match status" value="1"/>
</dbReference>
<dbReference type="InterPro" id="IPR029045">
    <property type="entry name" value="ClpP/crotonase-like_dom_sf"/>
</dbReference>
<dbReference type="Gene3D" id="3.90.226.10">
    <property type="entry name" value="2-enoyl-CoA Hydratase, Chain A, domain 1"/>
    <property type="match status" value="1"/>
</dbReference>
<keyword evidence="6" id="KW-1185">Reference proteome</keyword>
<dbReference type="EC" id="3.1.2.4" evidence="2"/>
<dbReference type="STRING" id="121290.APY04_0003"/>
<dbReference type="CDD" id="cd06558">
    <property type="entry name" value="crotonase-like"/>
    <property type="match status" value="1"/>
</dbReference>
<dbReference type="Proteomes" id="UP000059074">
    <property type="component" value="Unassembled WGS sequence"/>
</dbReference>
<feature type="domain" description="Enoyl-CoA hydratase/isomerase" evidence="4">
    <location>
        <begin position="1"/>
        <end position="306"/>
    </location>
</feature>
<name>A0A109BRP5_HYPSL</name>
<dbReference type="AlphaFoldDB" id="A0A109BRP5"/>
<keyword evidence="3 5" id="KW-0378">Hydrolase</keyword>
<sequence length="327" mass="35998">MRTKLAEAFPKFARDPQVYCCIIQSASDRAFSAGGDVREIVAMARQDLPAARQAFREEYSLNWLHECFSKPTVSLIDGAVMGSGVGISLFGTHRVAGERYRFAMPETAIGLFPDVGVSWALARMPNSIGMYLGLTGRTIGAADAYALGLLTHCIPAARFDEIRQALADTWPVDTVLDDRHVDPGPGELAPLETTIAHCFSAPTVEEIIARLQVVGGDHRAWAGEVADELATRSPLSLKITHRHIRDAAALDLRQTLAIDYRLACRFLEGADFYEGVRAVLIDKDGRARWNPHRLEDVSDVMVDDYFASLGESELILLTRQQMQAARV</sequence>
<protein>
    <recommendedName>
        <fullName evidence="2">3-hydroxyisobutyryl-CoA hydrolase</fullName>
        <ecNumber evidence="2">3.1.2.4</ecNumber>
    </recommendedName>
</protein>
<evidence type="ECO:0000256" key="2">
    <source>
        <dbReference type="ARBA" id="ARBA00011915"/>
    </source>
</evidence>
<accession>A0A109BRP5</accession>
<dbReference type="NCBIfam" id="NF004127">
    <property type="entry name" value="PRK05617.1"/>
    <property type="match status" value="1"/>
</dbReference>
<evidence type="ECO:0000256" key="3">
    <source>
        <dbReference type="ARBA" id="ARBA00022801"/>
    </source>
</evidence>
<dbReference type="InterPro" id="IPR032259">
    <property type="entry name" value="HIBYL-CoA-H"/>
</dbReference>
<proteinExistence type="predicted"/>
<dbReference type="PATRIC" id="fig|121290.4.peg.3260"/>
<dbReference type="PANTHER" id="PTHR43176">
    <property type="entry name" value="3-HYDROXYISOBUTYRYL-COA HYDROLASE-RELATED"/>
    <property type="match status" value="1"/>
</dbReference>
<evidence type="ECO:0000259" key="4">
    <source>
        <dbReference type="Pfam" id="PF16113"/>
    </source>
</evidence>
<evidence type="ECO:0000256" key="1">
    <source>
        <dbReference type="ARBA" id="ARBA00001709"/>
    </source>
</evidence>
<dbReference type="SUPFAM" id="SSF52096">
    <property type="entry name" value="ClpP/crotonase"/>
    <property type="match status" value="1"/>
</dbReference>
<organism evidence="5 6">
    <name type="scientific">Hyphomicrobium sulfonivorans</name>
    <dbReference type="NCBI Taxonomy" id="121290"/>
    <lineage>
        <taxon>Bacteria</taxon>
        <taxon>Pseudomonadati</taxon>
        <taxon>Pseudomonadota</taxon>
        <taxon>Alphaproteobacteria</taxon>
        <taxon>Hyphomicrobiales</taxon>
        <taxon>Hyphomicrobiaceae</taxon>
        <taxon>Hyphomicrobium</taxon>
    </lineage>
</organism>
<dbReference type="EMBL" id="LMTR01000002">
    <property type="protein sequence ID" value="KWT73022.1"/>
    <property type="molecule type" value="Genomic_DNA"/>
</dbReference>
<comment type="caution">
    <text evidence="5">The sequence shown here is derived from an EMBL/GenBank/DDBJ whole genome shotgun (WGS) entry which is preliminary data.</text>
</comment>
<dbReference type="GO" id="GO:0003860">
    <property type="term" value="F:3-hydroxyisobutyryl-CoA hydrolase activity"/>
    <property type="evidence" value="ECO:0007669"/>
    <property type="project" value="UniProtKB-EC"/>
</dbReference>
<dbReference type="GO" id="GO:0006574">
    <property type="term" value="P:L-valine catabolic process"/>
    <property type="evidence" value="ECO:0007669"/>
    <property type="project" value="TreeGrafter"/>
</dbReference>
<gene>
    <name evidence="5" type="ORF">APY04_0003</name>
</gene>
<dbReference type="InterPro" id="IPR045004">
    <property type="entry name" value="ECH_dom"/>
</dbReference>
<evidence type="ECO:0000313" key="6">
    <source>
        <dbReference type="Proteomes" id="UP000059074"/>
    </source>
</evidence>
<dbReference type="Pfam" id="PF16113">
    <property type="entry name" value="ECH_2"/>
    <property type="match status" value="1"/>
</dbReference>